<feature type="domain" description="Chitin synthase chs-1/2 N-terminal putative transporter" evidence="15">
    <location>
        <begin position="118"/>
        <end position="406"/>
    </location>
</feature>
<dbReference type="Pfam" id="PF03142">
    <property type="entry name" value="Chitin_synth_2"/>
    <property type="match status" value="1"/>
</dbReference>
<dbReference type="InterPro" id="IPR004835">
    <property type="entry name" value="Chitin_synth"/>
</dbReference>
<dbReference type="Proteomes" id="UP000759131">
    <property type="component" value="Unassembled WGS sequence"/>
</dbReference>
<keyword evidence="3" id="KW-1003">Cell membrane</keyword>
<dbReference type="PANTHER" id="PTHR22914">
    <property type="entry name" value="CHITIN SYNTHASE"/>
    <property type="match status" value="1"/>
</dbReference>
<evidence type="ECO:0000256" key="12">
    <source>
        <dbReference type="ARBA" id="ARBA00048014"/>
    </source>
</evidence>
<feature type="transmembrane region" description="Helical" evidence="14">
    <location>
        <begin position="1422"/>
        <end position="1443"/>
    </location>
</feature>
<feature type="transmembrane region" description="Helical" evidence="14">
    <location>
        <begin position="1086"/>
        <end position="1105"/>
    </location>
</feature>
<dbReference type="GO" id="GO:0004100">
    <property type="term" value="F:chitin synthase activity"/>
    <property type="evidence" value="ECO:0007669"/>
    <property type="project" value="UniProtKB-EC"/>
</dbReference>
<evidence type="ECO:0000256" key="2">
    <source>
        <dbReference type="ARBA" id="ARBA00012543"/>
    </source>
</evidence>
<evidence type="ECO:0000256" key="5">
    <source>
        <dbReference type="ARBA" id="ARBA00022679"/>
    </source>
</evidence>
<gene>
    <name evidence="16" type="ORF">OSB1V03_LOCUS1398</name>
</gene>
<dbReference type="EC" id="2.4.1.16" evidence="2"/>
<dbReference type="OrthoDB" id="370884at2759"/>
<feature type="transmembrane region" description="Helical" evidence="14">
    <location>
        <begin position="363"/>
        <end position="384"/>
    </location>
</feature>
<evidence type="ECO:0000313" key="17">
    <source>
        <dbReference type="Proteomes" id="UP000759131"/>
    </source>
</evidence>
<evidence type="ECO:0000256" key="10">
    <source>
        <dbReference type="ARBA" id="ARBA00023180"/>
    </source>
</evidence>
<evidence type="ECO:0000256" key="1">
    <source>
        <dbReference type="ARBA" id="ARBA00004651"/>
    </source>
</evidence>
<sequence>MDRTQNIELTNLNHNNNNNNKFSYTNNAMSSVNRSDSNPDEVVLRRSRNSDMTGEGVTFKNTGFGHTNNDLKMDNIELEAEDFDSLFNGPRKDSEELKAWDRFKTLPPPDEDETLDGEWVMVFIKWLKLFAYFFTFVVTLGCAVLSKSLIFLMISMTKVGLKIPLCNDDIYEVDKPLESDKRYTVIYHENDPERVAWLWVLFFAVITPEVFAWGRSARICYFKTYQVPSLQTFLTVFTTETLNAIGISLLVFSILPTIDVIKGVMITNGLCFIPGILLILSNTDKNSKLNLLLTYTATVFQLLGFVLWPLVVHHDDSNQYWYIPIAMICVSFQWWENFIDPQSDNAFNKWLLKSKNDLVKSRYFTYFIITIWKIVVILSFMILLEYVNNGSDSVKSLFTRFSDGFNNQDIKVFRDKSQLEFQQAIEGESLTMSVSDPYVAVWILLIQIALTYTCYAVGKFSCKICIQGFSFAVPVNLSVPMTVSFLWAVISAAAQDKCAVSNGFFNGFQYIFWYTTEVDAFAYEKELFNYVSTIMWVLSLASQIWISIHIWFSTSERLASTEKLFLIPMYSSVIVDQSLAMNRRRIDIIDKVVVDEEATEAEKLAKPLMADKTMNHLYESVNEAVPAVPSVPDNDETIRIFVCATMWHEDRNEMVQMLKAVMRLDADQCARRQAHQFFNIHPSLTDYYEIEFNIFFDDAFDQGPSDDEDDRLVNRFVKQLIDTMDEAASNVHETVIVLKRPDVVPTPYGGKLEWMLPGQNKLVAHLKDKILIRHRKRWSQCMYMYYLLGHRIVERPIDEARKETIAMNTFVLALDGDINFRPHALHLVVDLMKKNKKLGAACGRIHPIGGGPMVWYQKFEYAIGHWLQKATEHAFGCVLCSPGCFSLFRARAVMDDSVMNKYTTPPSEALHYVQYDQGEDRWLCTLMLQQGWRIEYCAASDSYTHAPEAFGDFYTQRRRWAPSTMANIMDLLGDYKRTVACNTDISKPYIIYQGMLMVGTILSPATIFLMIVGAMNTVLGLNSWAALGCNIAPVLTFSIVCMTVKKNDHIIFYAMILSVLYALLMLAVLVGTGIDIFTKGILTPNSIFFVSLMGSFVLAACLHPQEFACVLPLPLYMLLIPSMYLLLTIYSVTNMHIVSWGTREVKSKLTAKEAAMAAEAAAEEEAEKAKKGNLFGKLDFSKLGSKAGLFTCMCCSSNRSDEDSAKLSEIREQLNRVNDNVATIKHSVEIPDNQSRRGTVQYRRQSSSAKHSVGGDVGGLSTIHGGQTDEEDGDDDRSSDSQSAFIEEKLRSPSIADSMVASKPRWCRDPTFKKFPLVPLKDNELQFWQDFIPKYLLPLDENPKEQKRIAADLIDLRNKMVFAFAIMNTIFILFVLLLQMHGDVFNFEIEAGIDYWNKTRYIDEEERWEMTPVYRYMKMDPIGMFLVVFFGAILVIQMIGMFMHRFGTLAHLLAFTSIDFCSKEADDDDEETALNKNAVNIVKQFQKLKGMEEYDDPNAGSATTNLPGNRKSMWKKEPKPDAEPLNLDAAFRRRIMSLRPDSIEAPMGANGPRKSILKRQSTFQAIRRRRDTMINDENRRLSQMSIDPNDSTIGSNQRPVSWLLNPPKTSFDMRNSQLNQSNRSSQYNPNR</sequence>
<keyword evidence="4" id="KW-0328">Glycosyltransferase</keyword>
<reference evidence="16" key="1">
    <citation type="submission" date="2020-11" db="EMBL/GenBank/DDBJ databases">
        <authorList>
            <person name="Tran Van P."/>
        </authorList>
    </citation>
    <scope>NUCLEOTIDE SEQUENCE</scope>
</reference>
<feature type="transmembrane region" description="Helical" evidence="14">
    <location>
        <begin position="129"/>
        <end position="154"/>
    </location>
</feature>
<evidence type="ECO:0000256" key="11">
    <source>
        <dbReference type="ARBA" id="ARBA00046329"/>
    </source>
</evidence>
<evidence type="ECO:0000256" key="14">
    <source>
        <dbReference type="SAM" id="Phobius"/>
    </source>
</evidence>
<feature type="transmembrane region" description="Helical" evidence="14">
    <location>
        <begin position="1050"/>
        <end position="1074"/>
    </location>
</feature>
<keyword evidence="6 14" id="KW-0812">Transmembrane</keyword>
<dbReference type="Pfam" id="PF23000">
    <property type="entry name" value="ChitinSynthase_IV_N"/>
    <property type="match status" value="1"/>
</dbReference>
<dbReference type="SUPFAM" id="SSF53448">
    <property type="entry name" value="Nucleotide-diphospho-sugar transferases"/>
    <property type="match status" value="1"/>
</dbReference>
<evidence type="ECO:0000256" key="3">
    <source>
        <dbReference type="ARBA" id="ARBA00022475"/>
    </source>
</evidence>
<dbReference type="FunFam" id="3.90.550.10:FF:000139">
    <property type="entry name" value="Chitin synthase 8"/>
    <property type="match status" value="1"/>
</dbReference>
<feature type="transmembrane region" description="Helical" evidence="14">
    <location>
        <begin position="533"/>
        <end position="552"/>
    </location>
</feature>
<keyword evidence="10" id="KW-0325">Glycoprotein</keyword>
<feature type="compositionally biased region" description="Basic and acidic residues" evidence="13">
    <location>
        <begin position="1571"/>
        <end position="1580"/>
    </location>
</feature>
<proteinExistence type="inferred from homology"/>
<keyword evidence="5" id="KW-0808">Transferase</keyword>
<evidence type="ECO:0000256" key="13">
    <source>
        <dbReference type="SAM" id="MobiDB-lite"/>
    </source>
</evidence>
<feature type="transmembrane region" description="Helical" evidence="14">
    <location>
        <begin position="196"/>
        <end position="213"/>
    </location>
</feature>
<feature type="transmembrane region" description="Helical" evidence="14">
    <location>
        <begin position="439"/>
        <end position="457"/>
    </location>
</feature>
<keyword evidence="7 14" id="KW-1133">Transmembrane helix</keyword>
<name>A0A7R9PU33_9ACAR</name>
<comment type="catalytic activity">
    <reaction evidence="12">
        <text>[(1-&gt;4)-N-acetyl-beta-D-glucosaminyl](n) + UDP-N-acetyl-alpha-D-glucosamine = [(1-&gt;4)-N-acetyl-beta-D-glucosaminyl](n+1) + UDP + H(+)</text>
        <dbReference type="Rhea" id="RHEA:16637"/>
        <dbReference type="Rhea" id="RHEA-COMP:9593"/>
        <dbReference type="Rhea" id="RHEA-COMP:9595"/>
        <dbReference type="ChEBI" id="CHEBI:15378"/>
        <dbReference type="ChEBI" id="CHEBI:17029"/>
        <dbReference type="ChEBI" id="CHEBI:57705"/>
        <dbReference type="ChEBI" id="CHEBI:58223"/>
        <dbReference type="EC" id="2.4.1.16"/>
    </reaction>
</comment>
<feature type="transmembrane region" description="Helical" evidence="14">
    <location>
        <begin position="260"/>
        <end position="280"/>
    </location>
</feature>
<feature type="transmembrane region" description="Helical" evidence="14">
    <location>
        <begin position="1024"/>
        <end position="1044"/>
    </location>
</feature>
<evidence type="ECO:0000256" key="4">
    <source>
        <dbReference type="ARBA" id="ARBA00022676"/>
    </source>
</evidence>
<evidence type="ECO:0000256" key="6">
    <source>
        <dbReference type="ARBA" id="ARBA00022692"/>
    </source>
</evidence>
<feature type="transmembrane region" description="Helical" evidence="14">
    <location>
        <begin position="233"/>
        <end position="254"/>
    </location>
</feature>
<feature type="transmembrane region" description="Helical" evidence="14">
    <location>
        <begin position="319"/>
        <end position="335"/>
    </location>
</feature>
<feature type="transmembrane region" description="Helical" evidence="14">
    <location>
        <begin position="469"/>
        <end position="490"/>
    </location>
</feature>
<feature type="compositionally biased region" description="Low complexity" evidence="13">
    <location>
        <begin position="1615"/>
        <end position="1631"/>
    </location>
</feature>
<feature type="region of interest" description="Disordered" evidence="13">
    <location>
        <begin position="1493"/>
        <end position="1523"/>
    </location>
</feature>
<evidence type="ECO:0000256" key="7">
    <source>
        <dbReference type="ARBA" id="ARBA00022989"/>
    </source>
</evidence>
<dbReference type="CDD" id="cd04190">
    <property type="entry name" value="Chitin_synth_C"/>
    <property type="match status" value="1"/>
</dbReference>
<keyword evidence="8" id="KW-0175">Coiled coil</keyword>
<dbReference type="InterPro" id="IPR055120">
    <property type="entry name" value="Chs-1/2_IV_N"/>
</dbReference>
<evidence type="ECO:0000256" key="8">
    <source>
        <dbReference type="ARBA" id="ARBA00023054"/>
    </source>
</evidence>
<accession>A0A7R9PU33</accession>
<dbReference type="GO" id="GO:0005886">
    <property type="term" value="C:plasma membrane"/>
    <property type="evidence" value="ECO:0007669"/>
    <property type="project" value="UniProtKB-SubCell"/>
</dbReference>
<protein>
    <recommendedName>
        <fullName evidence="2">chitin synthase</fullName>
        <ecNumber evidence="2">2.4.1.16</ecNumber>
    </recommendedName>
</protein>
<feature type="compositionally biased region" description="Polar residues" evidence="13">
    <location>
        <begin position="1232"/>
        <end position="1250"/>
    </location>
</feature>
<feature type="transmembrane region" description="Helical" evidence="14">
    <location>
        <begin position="1111"/>
        <end position="1133"/>
    </location>
</feature>
<evidence type="ECO:0000256" key="9">
    <source>
        <dbReference type="ARBA" id="ARBA00023136"/>
    </source>
</evidence>
<dbReference type="GO" id="GO:0006031">
    <property type="term" value="P:chitin biosynthetic process"/>
    <property type="evidence" value="ECO:0007669"/>
    <property type="project" value="TreeGrafter"/>
</dbReference>
<feature type="compositionally biased region" description="Acidic residues" evidence="13">
    <location>
        <begin position="1268"/>
        <end position="1277"/>
    </location>
</feature>
<comment type="subcellular location">
    <subcellularLocation>
        <location evidence="1">Cell membrane</location>
        <topology evidence="1">Multi-pass membrane protein</topology>
    </subcellularLocation>
</comment>
<keyword evidence="9 14" id="KW-0472">Membrane</keyword>
<feature type="region of interest" description="Disordered" evidence="13">
    <location>
        <begin position="1230"/>
        <end position="1284"/>
    </location>
</feature>
<feature type="transmembrane region" description="Helical" evidence="14">
    <location>
        <begin position="990"/>
        <end position="1012"/>
    </location>
</feature>
<organism evidence="16">
    <name type="scientific">Medioppia subpectinata</name>
    <dbReference type="NCBI Taxonomy" id="1979941"/>
    <lineage>
        <taxon>Eukaryota</taxon>
        <taxon>Metazoa</taxon>
        <taxon>Ecdysozoa</taxon>
        <taxon>Arthropoda</taxon>
        <taxon>Chelicerata</taxon>
        <taxon>Arachnida</taxon>
        <taxon>Acari</taxon>
        <taxon>Acariformes</taxon>
        <taxon>Sarcoptiformes</taxon>
        <taxon>Oribatida</taxon>
        <taxon>Brachypylina</taxon>
        <taxon>Oppioidea</taxon>
        <taxon>Oppiidae</taxon>
        <taxon>Medioppia</taxon>
    </lineage>
</organism>
<comment type="similarity">
    <text evidence="11">Belongs to the chitin synthase family. Class IV subfamily.</text>
</comment>
<feature type="region of interest" description="Disordered" evidence="13">
    <location>
        <begin position="1569"/>
        <end position="1631"/>
    </location>
</feature>
<dbReference type="EMBL" id="CAJPIZ010000401">
    <property type="protein sequence ID" value="CAG2101348.1"/>
    <property type="molecule type" value="Genomic_DNA"/>
</dbReference>
<evidence type="ECO:0000259" key="15">
    <source>
        <dbReference type="Pfam" id="PF23000"/>
    </source>
</evidence>
<keyword evidence="17" id="KW-1185">Reference proteome</keyword>
<dbReference type="PANTHER" id="PTHR22914:SF42">
    <property type="entry name" value="CHITIN SYNTHASE"/>
    <property type="match status" value="1"/>
</dbReference>
<feature type="transmembrane region" description="Helical" evidence="14">
    <location>
        <begin position="292"/>
        <end position="313"/>
    </location>
</feature>
<evidence type="ECO:0000313" key="16">
    <source>
        <dbReference type="EMBL" id="CAD7620918.1"/>
    </source>
</evidence>
<feature type="compositionally biased region" description="Polar residues" evidence="13">
    <location>
        <begin position="1581"/>
        <end position="1599"/>
    </location>
</feature>
<dbReference type="EMBL" id="OC854976">
    <property type="protein sequence ID" value="CAD7620918.1"/>
    <property type="molecule type" value="Genomic_DNA"/>
</dbReference>
<feature type="transmembrane region" description="Helical" evidence="14">
    <location>
        <begin position="1361"/>
        <end position="1380"/>
    </location>
</feature>
<dbReference type="InterPro" id="IPR029044">
    <property type="entry name" value="Nucleotide-diphossugar_trans"/>
</dbReference>